<accession>A0A7W6BX06</accession>
<keyword evidence="2" id="KW-1185">Reference proteome</keyword>
<evidence type="ECO:0000313" key="1">
    <source>
        <dbReference type="EMBL" id="MBB3939529.1"/>
    </source>
</evidence>
<proteinExistence type="predicted"/>
<dbReference type="EMBL" id="JACIDY010000002">
    <property type="protein sequence ID" value="MBB3939529.1"/>
    <property type="molecule type" value="Genomic_DNA"/>
</dbReference>
<name>A0A7W6BX06_9SPHN</name>
<sequence length="92" mass="10129">MTAILPVIFALAGTAAVFTIWNAVSQNISTVKMLASQIKGLDRTTAITVNLLQNEPALEPVAIVRRPRLTRVPHPKPITHRLHQFDHSRSVA</sequence>
<organism evidence="1 2">
    <name type="scientific">Novosphingobium fluoreni</name>
    <dbReference type="NCBI Taxonomy" id="1391222"/>
    <lineage>
        <taxon>Bacteria</taxon>
        <taxon>Pseudomonadati</taxon>
        <taxon>Pseudomonadota</taxon>
        <taxon>Alphaproteobacteria</taxon>
        <taxon>Sphingomonadales</taxon>
        <taxon>Sphingomonadaceae</taxon>
        <taxon>Novosphingobium</taxon>
    </lineage>
</organism>
<protein>
    <submittedName>
        <fullName evidence="1">Uncharacterized protein</fullName>
    </submittedName>
</protein>
<dbReference type="RefSeq" id="WP_183616252.1">
    <property type="nucleotide sequence ID" value="NZ_JACIDY010000002.1"/>
</dbReference>
<reference evidence="1 2" key="1">
    <citation type="submission" date="2020-08" db="EMBL/GenBank/DDBJ databases">
        <title>Genomic Encyclopedia of Type Strains, Phase IV (KMG-IV): sequencing the most valuable type-strain genomes for metagenomic binning, comparative biology and taxonomic classification.</title>
        <authorList>
            <person name="Goeker M."/>
        </authorList>
    </citation>
    <scope>NUCLEOTIDE SEQUENCE [LARGE SCALE GENOMIC DNA]</scope>
    <source>
        <strain evidence="1 2">DSM 27568</strain>
    </source>
</reference>
<dbReference type="Proteomes" id="UP000561459">
    <property type="component" value="Unassembled WGS sequence"/>
</dbReference>
<comment type="caution">
    <text evidence="1">The sequence shown here is derived from an EMBL/GenBank/DDBJ whole genome shotgun (WGS) entry which is preliminary data.</text>
</comment>
<dbReference type="AlphaFoldDB" id="A0A7W6BX06"/>
<gene>
    <name evidence="1" type="ORF">GGR39_001169</name>
</gene>
<evidence type="ECO:0000313" key="2">
    <source>
        <dbReference type="Proteomes" id="UP000561459"/>
    </source>
</evidence>